<evidence type="ECO:0000313" key="2">
    <source>
        <dbReference type="Proteomes" id="UP000005365"/>
    </source>
</evidence>
<keyword evidence="2" id="KW-1185">Reference proteome</keyword>
<sequence length="48" mass="5568">MSISQSVPHNRQNSLSDDLFGFKGRKKSCRSSVWARLCQQPDVYCFFL</sequence>
<gene>
    <name evidence="1" type="ORF">NEISICOT_02388</name>
</gene>
<evidence type="ECO:0000313" key="1">
    <source>
        <dbReference type="EMBL" id="EET43804.1"/>
    </source>
</evidence>
<organism evidence="1 2">
    <name type="scientific">Neisseria sicca ATCC 29256</name>
    <dbReference type="NCBI Taxonomy" id="547045"/>
    <lineage>
        <taxon>Bacteria</taxon>
        <taxon>Pseudomonadati</taxon>
        <taxon>Pseudomonadota</taxon>
        <taxon>Betaproteobacteria</taxon>
        <taxon>Neisseriales</taxon>
        <taxon>Neisseriaceae</taxon>
        <taxon>Neisseria</taxon>
    </lineage>
</organism>
<comment type="caution">
    <text evidence="1">The sequence shown here is derived from an EMBL/GenBank/DDBJ whole genome shotgun (WGS) entry which is preliminary data.</text>
</comment>
<reference evidence="1" key="1">
    <citation type="submission" date="2009-07" db="EMBL/GenBank/DDBJ databases">
        <authorList>
            <person name="Weinstock G."/>
            <person name="Sodergren E."/>
            <person name="Clifton S."/>
            <person name="Fulton L."/>
            <person name="Fulton B."/>
            <person name="Courtney L."/>
            <person name="Fronick C."/>
            <person name="Harrison M."/>
            <person name="Strong C."/>
            <person name="Farmer C."/>
            <person name="Delahaunty K."/>
            <person name="Markovic C."/>
            <person name="Hall O."/>
            <person name="Minx P."/>
            <person name="Tomlinson C."/>
            <person name="Mitreva M."/>
            <person name="Nelson J."/>
            <person name="Hou S."/>
            <person name="Wollam A."/>
            <person name="Pepin K.H."/>
            <person name="Johnson M."/>
            <person name="Bhonagiri V."/>
            <person name="Nash W.E."/>
            <person name="Warren W."/>
            <person name="Chinwalla A."/>
            <person name="Mardis E.R."/>
            <person name="Wilson R.K."/>
        </authorList>
    </citation>
    <scope>NUCLEOTIDE SEQUENCE [LARGE SCALE GENOMIC DNA]</scope>
    <source>
        <strain evidence="1">ATCC 29256</strain>
    </source>
</reference>
<proteinExistence type="predicted"/>
<dbReference type="AlphaFoldDB" id="C6M781"/>
<dbReference type="Proteomes" id="UP000005365">
    <property type="component" value="Unassembled WGS sequence"/>
</dbReference>
<dbReference type="EMBL" id="ACKO02000015">
    <property type="protein sequence ID" value="EET43804.1"/>
    <property type="molecule type" value="Genomic_DNA"/>
</dbReference>
<accession>C6M781</accession>
<protein>
    <submittedName>
        <fullName evidence="1">Uncharacterized protein</fullName>
    </submittedName>
</protein>
<name>C6M781_NEISI</name>